<dbReference type="InterPro" id="IPR010985">
    <property type="entry name" value="Ribbon_hlx_hlx"/>
</dbReference>
<reference evidence="4 5" key="1">
    <citation type="submission" date="2020-08" db="EMBL/GenBank/DDBJ databases">
        <title>Genomic Encyclopedia of Type Strains, Phase IV (KMG-V): Genome sequencing to study the core and pangenomes of soil and plant-associated prokaryotes.</title>
        <authorList>
            <person name="Whitman W."/>
        </authorList>
    </citation>
    <scope>NUCLEOTIDE SEQUENCE [LARGE SCALE GENOMIC DNA]</scope>
    <source>
        <strain evidence="4 5">SEMIA 4064</strain>
    </source>
</reference>
<dbReference type="NCBIfam" id="TIGR02606">
    <property type="entry name" value="antidote_CC2985"/>
    <property type="match status" value="1"/>
</dbReference>
<sequence>MRSTQQFSVTLPTEMAQMVKSKVSSGEYASESEVIRDGLRALQARDKALETWLRTEVVAAATELTADPSKGRTPEQVLASLKAGTERQMQAR</sequence>
<dbReference type="PANTHER" id="PTHR36582:SF2">
    <property type="entry name" value="ANTITOXIN PARD"/>
    <property type="match status" value="1"/>
</dbReference>
<evidence type="ECO:0000256" key="3">
    <source>
        <dbReference type="SAM" id="MobiDB-lite"/>
    </source>
</evidence>
<comment type="caution">
    <text evidence="4">The sequence shown here is derived from an EMBL/GenBank/DDBJ whole genome shotgun (WGS) entry which is preliminary data.</text>
</comment>
<dbReference type="InterPro" id="IPR038296">
    <property type="entry name" value="ParD_sf"/>
</dbReference>
<keyword evidence="5" id="KW-1185">Reference proteome</keyword>
<dbReference type="SUPFAM" id="SSF47598">
    <property type="entry name" value="Ribbon-helix-helix"/>
    <property type="match status" value="1"/>
</dbReference>
<protein>
    <submittedName>
        <fullName evidence="4">Putative addiction module CopG family antidote</fullName>
    </submittedName>
</protein>
<comment type="similarity">
    <text evidence="1">Belongs to the ParD antitoxin family.</text>
</comment>
<evidence type="ECO:0000313" key="5">
    <source>
        <dbReference type="Proteomes" id="UP000549882"/>
    </source>
</evidence>
<name>A0A7W8XSI7_9HYPH</name>
<organism evidence="4 5">
    <name type="scientific">Rhizobium paranaense</name>
    <dbReference type="NCBI Taxonomy" id="1650438"/>
    <lineage>
        <taxon>Bacteria</taxon>
        <taxon>Pseudomonadati</taxon>
        <taxon>Pseudomonadota</taxon>
        <taxon>Alphaproteobacteria</taxon>
        <taxon>Hyphomicrobiales</taxon>
        <taxon>Rhizobiaceae</taxon>
        <taxon>Rhizobium/Agrobacterium group</taxon>
        <taxon>Rhizobium</taxon>
    </lineage>
</organism>
<dbReference type="CDD" id="cd22231">
    <property type="entry name" value="RHH_NikR_HicB-like"/>
    <property type="match status" value="1"/>
</dbReference>
<dbReference type="EMBL" id="JACHBI010000006">
    <property type="protein sequence ID" value="MBB5574778.1"/>
    <property type="molecule type" value="Genomic_DNA"/>
</dbReference>
<evidence type="ECO:0000313" key="4">
    <source>
        <dbReference type="EMBL" id="MBB5574778.1"/>
    </source>
</evidence>
<dbReference type="PANTHER" id="PTHR36582">
    <property type="entry name" value="ANTITOXIN PARD"/>
    <property type="match status" value="1"/>
</dbReference>
<dbReference type="InterPro" id="IPR022789">
    <property type="entry name" value="ParD"/>
</dbReference>
<dbReference type="Pfam" id="PF03693">
    <property type="entry name" value="ParD_antitoxin"/>
    <property type="match status" value="1"/>
</dbReference>
<feature type="region of interest" description="Disordered" evidence="3">
    <location>
        <begin position="64"/>
        <end position="92"/>
    </location>
</feature>
<dbReference type="GO" id="GO:0006355">
    <property type="term" value="P:regulation of DNA-templated transcription"/>
    <property type="evidence" value="ECO:0007669"/>
    <property type="project" value="InterPro"/>
</dbReference>
<accession>A0A7W8XSI7</accession>
<dbReference type="AlphaFoldDB" id="A0A7W8XSI7"/>
<dbReference type="RefSeq" id="WP_183938446.1">
    <property type="nucleotide sequence ID" value="NZ_JACHBI010000006.1"/>
</dbReference>
<evidence type="ECO:0000256" key="2">
    <source>
        <dbReference type="ARBA" id="ARBA00022649"/>
    </source>
</evidence>
<evidence type="ECO:0000256" key="1">
    <source>
        <dbReference type="ARBA" id="ARBA00008580"/>
    </source>
</evidence>
<dbReference type="Proteomes" id="UP000549882">
    <property type="component" value="Unassembled WGS sequence"/>
</dbReference>
<gene>
    <name evidence="4" type="ORF">GGD50_003407</name>
</gene>
<proteinExistence type="inferred from homology"/>
<keyword evidence="2" id="KW-1277">Toxin-antitoxin system</keyword>
<dbReference type="Gene3D" id="6.10.10.120">
    <property type="entry name" value="Antitoxin ParD1-like"/>
    <property type="match status" value="1"/>
</dbReference>